<feature type="transmembrane region" description="Helical" evidence="1">
    <location>
        <begin position="30"/>
        <end position="51"/>
    </location>
</feature>
<evidence type="ECO:0000313" key="4">
    <source>
        <dbReference type="Proteomes" id="UP000596660"/>
    </source>
</evidence>
<dbReference type="OMA" id="RIPCPAW"/>
<keyword evidence="2" id="KW-0732">Signal</keyword>
<reference evidence="3" key="2">
    <citation type="submission" date="2021-03" db="UniProtKB">
        <authorList>
            <consortium name="EnsemblPlants"/>
        </authorList>
    </citation>
    <scope>IDENTIFICATION</scope>
</reference>
<dbReference type="AlphaFoldDB" id="A0A803L846"/>
<dbReference type="Gramene" id="AUR62008035-RA">
    <property type="protein sequence ID" value="AUR62008035-RA:cds"/>
    <property type="gene ID" value="AUR62008035"/>
</dbReference>
<evidence type="ECO:0000256" key="2">
    <source>
        <dbReference type="SAM" id="SignalP"/>
    </source>
</evidence>
<dbReference type="Pfam" id="PF15071">
    <property type="entry name" value="TMEM220"/>
    <property type="match status" value="1"/>
</dbReference>
<proteinExistence type="predicted"/>
<sequence>MAKLYRISSILMAALFLASASVQFNDPDWYFWIPLYSCAAYVNLMSSLATVSLKRTTATGKLTLWLGIFLLTKVLLEDYLGDMIGIWSLDMRHRLIREKIGSGLVTSSMILQLSSEMDPTKNMELGSYIEYGKVFGQADVLGS</sequence>
<dbReference type="Proteomes" id="UP000596660">
    <property type="component" value="Unplaced"/>
</dbReference>
<protein>
    <submittedName>
        <fullName evidence="3">Uncharacterized protein</fullName>
    </submittedName>
</protein>
<keyword evidence="4" id="KW-1185">Reference proteome</keyword>
<keyword evidence="1" id="KW-0472">Membrane</keyword>
<evidence type="ECO:0000313" key="3">
    <source>
        <dbReference type="EnsemblPlants" id="AUR62008035-RA:cds"/>
    </source>
</evidence>
<keyword evidence="1" id="KW-0812">Transmembrane</keyword>
<dbReference type="InterPro" id="IPR029377">
    <property type="entry name" value="TMEM220"/>
</dbReference>
<reference evidence="3" key="1">
    <citation type="journal article" date="2017" name="Nature">
        <title>The genome of Chenopodium quinoa.</title>
        <authorList>
            <person name="Jarvis D.E."/>
            <person name="Ho Y.S."/>
            <person name="Lightfoot D.J."/>
            <person name="Schmoeckel S.M."/>
            <person name="Li B."/>
            <person name="Borm T.J.A."/>
            <person name="Ohyanagi H."/>
            <person name="Mineta K."/>
            <person name="Michell C.T."/>
            <person name="Saber N."/>
            <person name="Kharbatia N.M."/>
            <person name="Rupper R.R."/>
            <person name="Sharp A.R."/>
            <person name="Dally N."/>
            <person name="Boughton B.A."/>
            <person name="Woo Y.H."/>
            <person name="Gao G."/>
            <person name="Schijlen E.G.W.M."/>
            <person name="Guo X."/>
            <person name="Momin A.A."/>
            <person name="Negrao S."/>
            <person name="Al-Babili S."/>
            <person name="Gehring C."/>
            <person name="Roessner U."/>
            <person name="Jung C."/>
            <person name="Murphy K."/>
            <person name="Arold S.T."/>
            <person name="Gojobori T."/>
            <person name="van der Linden C.G."/>
            <person name="van Loo E.N."/>
            <person name="Jellen E.N."/>
            <person name="Maughan P.J."/>
            <person name="Tester M."/>
        </authorList>
    </citation>
    <scope>NUCLEOTIDE SEQUENCE [LARGE SCALE GENOMIC DNA]</scope>
    <source>
        <strain evidence="3">cv. PI 614886</strain>
    </source>
</reference>
<dbReference type="PANTHER" id="PTHR34262:SF1">
    <property type="entry name" value="TRANSMEMBRANE PROTEIN 220"/>
    <property type="match status" value="1"/>
</dbReference>
<feature type="chain" id="PRO_5031001163" evidence="2">
    <location>
        <begin position="21"/>
        <end position="143"/>
    </location>
</feature>
<accession>A0A803L846</accession>
<evidence type="ECO:0000256" key="1">
    <source>
        <dbReference type="SAM" id="Phobius"/>
    </source>
</evidence>
<keyword evidence="1" id="KW-1133">Transmembrane helix</keyword>
<organism evidence="3 4">
    <name type="scientific">Chenopodium quinoa</name>
    <name type="common">Quinoa</name>
    <dbReference type="NCBI Taxonomy" id="63459"/>
    <lineage>
        <taxon>Eukaryota</taxon>
        <taxon>Viridiplantae</taxon>
        <taxon>Streptophyta</taxon>
        <taxon>Embryophyta</taxon>
        <taxon>Tracheophyta</taxon>
        <taxon>Spermatophyta</taxon>
        <taxon>Magnoliopsida</taxon>
        <taxon>eudicotyledons</taxon>
        <taxon>Gunneridae</taxon>
        <taxon>Pentapetalae</taxon>
        <taxon>Caryophyllales</taxon>
        <taxon>Chenopodiaceae</taxon>
        <taxon>Chenopodioideae</taxon>
        <taxon>Atripliceae</taxon>
        <taxon>Chenopodium</taxon>
    </lineage>
</organism>
<feature type="signal peptide" evidence="2">
    <location>
        <begin position="1"/>
        <end position="20"/>
    </location>
</feature>
<dbReference type="PANTHER" id="PTHR34262">
    <property type="entry name" value="TRANSMEMBRANE PROTEIN 220"/>
    <property type="match status" value="1"/>
</dbReference>
<name>A0A803L846_CHEQI</name>
<dbReference type="EnsemblPlants" id="AUR62008035-RA">
    <property type="protein sequence ID" value="AUR62008035-RA:cds"/>
    <property type="gene ID" value="AUR62008035"/>
</dbReference>